<feature type="domain" description="ABC transmembrane type-1" evidence="10">
    <location>
        <begin position="95"/>
        <end position="386"/>
    </location>
</feature>
<reference evidence="11 12" key="1">
    <citation type="submission" date="2020-02" db="EMBL/GenBank/DDBJ databases">
        <title>Genome sequence of the type strain CGMCC 1.15528 of Mesorhizobium zhangyense.</title>
        <authorList>
            <person name="Gao J."/>
            <person name="Sun J."/>
        </authorList>
    </citation>
    <scope>NUCLEOTIDE SEQUENCE [LARGE SCALE GENOMIC DNA]</scope>
    <source>
        <strain evidence="11 12">CGMCC 1.15528</strain>
    </source>
</reference>
<comment type="caution">
    <text evidence="11">The sequence shown here is derived from an EMBL/GenBank/DDBJ whole genome shotgun (WGS) entry which is preliminary data.</text>
</comment>
<dbReference type="Pfam" id="PF00528">
    <property type="entry name" value="BPD_transp_1"/>
    <property type="match status" value="1"/>
</dbReference>
<evidence type="ECO:0000256" key="1">
    <source>
        <dbReference type="ARBA" id="ARBA00004429"/>
    </source>
</evidence>
<dbReference type="GO" id="GO:0043190">
    <property type="term" value="C:ATP-binding cassette (ABC) transporter complex"/>
    <property type="evidence" value="ECO:0007669"/>
    <property type="project" value="InterPro"/>
</dbReference>
<feature type="transmembrane region" description="Helical" evidence="9">
    <location>
        <begin position="187"/>
        <end position="209"/>
    </location>
</feature>
<keyword evidence="6" id="KW-0029">Amino-acid transport</keyword>
<dbReference type="Gene3D" id="1.10.3720.10">
    <property type="entry name" value="MetI-like"/>
    <property type="match status" value="2"/>
</dbReference>
<dbReference type="InterPro" id="IPR010065">
    <property type="entry name" value="AA_ABC_transptr_permease_3TM"/>
</dbReference>
<evidence type="ECO:0000256" key="3">
    <source>
        <dbReference type="ARBA" id="ARBA00022448"/>
    </source>
</evidence>
<evidence type="ECO:0000259" key="10">
    <source>
        <dbReference type="PROSITE" id="PS50928"/>
    </source>
</evidence>
<comment type="similarity">
    <text evidence="2">Belongs to the binding-protein-dependent transport system permease family. HisMQ subfamily.</text>
</comment>
<dbReference type="PANTHER" id="PTHR30614">
    <property type="entry name" value="MEMBRANE COMPONENT OF AMINO ACID ABC TRANSPORTER"/>
    <property type="match status" value="1"/>
</dbReference>
<evidence type="ECO:0000256" key="2">
    <source>
        <dbReference type="ARBA" id="ARBA00010072"/>
    </source>
</evidence>
<dbReference type="EMBL" id="JAAKZG010000034">
    <property type="protein sequence ID" value="NGN45289.1"/>
    <property type="molecule type" value="Genomic_DNA"/>
</dbReference>
<organism evidence="11 12">
    <name type="scientific">Mesorhizobium zhangyense</name>
    <dbReference type="NCBI Taxonomy" id="1776730"/>
    <lineage>
        <taxon>Bacteria</taxon>
        <taxon>Pseudomonadati</taxon>
        <taxon>Pseudomonadota</taxon>
        <taxon>Alphaproteobacteria</taxon>
        <taxon>Hyphomicrobiales</taxon>
        <taxon>Phyllobacteriaceae</taxon>
        <taxon>Mesorhizobium</taxon>
    </lineage>
</organism>
<dbReference type="PROSITE" id="PS50928">
    <property type="entry name" value="ABC_TM1"/>
    <property type="match status" value="1"/>
</dbReference>
<proteinExistence type="inferred from homology"/>
<dbReference type="GO" id="GO:0022857">
    <property type="term" value="F:transmembrane transporter activity"/>
    <property type="evidence" value="ECO:0007669"/>
    <property type="project" value="InterPro"/>
</dbReference>
<comment type="subcellular location">
    <subcellularLocation>
        <location evidence="1">Cell inner membrane</location>
        <topology evidence="1">Multi-pass membrane protein</topology>
    </subcellularLocation>
    <subcellularLocation>
        <location evidence="9">Cell membrane</location>
        <topology evidence="9">Multi-pass membrane protein</topology>
    </subcellularLocation>
</comment>
<evidence type="ECO:0000313" key="12">
    <source>
        <dbReference type="Proteomes" id="UP000481252"/>
    </source>
</evidence>
<evidence type="ECO:0000256" key="4">
    <source>
        <dbReference type="ARBA" id="ARBA00022475"/>
    </source>
</evidence>
<dbReference type="NCBIfam" id="TIGR01726">
    <property type="entry name" value="HEQRo_perm_3TM"/>
    <property type="match status" value="1"/>
</dbReference>
<accession>A0A7C9VH19</accession>
<feature type="transmembrane region" description="Helical" evidence="9">
    <location>
        <begin position="95"/>
        <end position="118"/>
    </location>
</feature>
<evidence type="ECO:0000256" key="6">
    <source>
        <dbReference type="ARBA" id="ARBA00022970"/>
    </source>
</evidence>
<dbReference type="SUPFAM" id="SSF161098">
    <property type="entry name" value="MetI-like"/>
    <property type="match status" value="2"/>
</dbReference>
<feature type="transmembrane region" description="Helical" evidence="9">
    <location>
        <begin position="267"/>
        <end position="286"/>
    </location>
</feature>
<dbReference type="InterPro" id="IPR043429">
    <property type="entry name" value="ArtM/GltK/GlnP/TcyL/YhdX-like"/>
</dbReference>
<gene>
    <name evidence="11" type="ORF">G6N74_30010</name>
</gene>
<feature type="transmembrane region" description="Helical" evidence="9">
    <location>
        <begin position="28"/>
        <end position="46"/>
    </location>
</feature>
<evidence type="ECO:0000313" key="11">
    <source>
        <dbReference type="EMBL" id="NGN45289.1"/>
    </source>
</evidence>
<keyword evidence="12" id="KW-1185">Reference proteome</keyword>
<evidence type="ECO:0000256" key="5">
    <source>
        <dbReference type="ARBA" id="ARBA00022692"/>
    </source>
</evidence>
<evidence type="ECO:0000256" key="8">
    <source>
        <dbReference type="ARBA" id="ARBA00023136"/>
    </source>
</evidence>
<keyword evidence="8 9" id="KW-0472">Membrane</keyword>
<name>A0A7C9VH19_9HYPH</name>
<dbReference type="InterPro" id="IPR035906">
    <property type="entry name" value="MetI-like_sf"/>
</dbReference>
<keyword evidence="7 9" id="KW-1133">Transmembrane helix</keyword>
<dbReference type="RefSeq" id="WP_165121661.1">
    <property type="nucleotide sequence ID" value="NZ_JAAKZG010000034.1"/>
</dbReference>
<dbReference type="PANTHER" id="PTHR30614:SF37">
    <property type="entry name" value="AMINO-ACID ABC TRANSPORTER PERMEASE PROTEIN YHDX-RELATED"/>
    <property type="match status" value="1"/>
</dbReference>
<sequence>MSGSAKRLDSKEVKQGRLKAAFADPRGLFTQAFIVFSLIAVVWFLADNTIENLRARGITTGFAFLWRPNSLPIPNSWLEYSAGISTYGRAITIGFLNTLTVSFIVIVLSTILGTFVGIGRLSPNWLLSRSCGAYVEALRNVPVLLQLLFWYQLLLQLPPPKRALNLVDGVFVSNRGIRFPTLEPDPWHMWIGLALAFGVGVTIWASRWSRRRRERIGSSPVIWPLAVVLIVGLPFAMLQFSGASTAVQAPQLIGFDFRGGGALTPELSALVIGLTIYSSAFVAEIVRAGILAVPGGQWEAARSLGLRNGTTLRKIVLPQALRIIVPPITSEYLGIIKNSSLAVAVGYPDLVAIVTTMLSDTGQAVEGVAIIMLAFLAVSLCVSLFMNWYNARVVLVVR</sequence>
<keyword evidence="4" id="KW-1003">Cell membrane</keyword>
<feature type="transmembrane region" description="Helical" evidence="9">
    <location>
        <begin position="221"/>
        <end position="247"/>
    </location>
</feature>
<feature type="transmembrane region" description="Helical" evidence="9">
    <location>
        <begin position="367"/>
        <end position="389"/>
    </location>
</feature>
<dbReference type="GO" id="GO:0006865">
    <property type="term" value="P:amino acid transport"/>
    <property type="evidence" value="ECO:0007669"/>
    <property type="project" value="UniProtKB-KW"/>
</dbReference>
<dbReference type="InterPro" id="IPR000515">
    <property type="entry name" value="MetI-like"/>
</dbReference>
<evidence type="ECO:0000256" key="7">
    <source>
        <dbReference type="ARBA" id="ARBA00022989"/>
    </source>
</evidence>
<dbReference type="Proteomes" id="UP000481252">
    <property type="component" value="Unassembled WGS sequence"/>
</dbReference>
<protein>
    <submittedName>
        <fullName evidence="11">ABC transporter permease subunit</fullName>
    </submittedName>
</protein>
<dbReference type="CDD" id="cd06261">
    <property type="entry name" value="TM_PBP2"/>
    <property type="match status" value="1"/>
</dbReference>
<dbReference type="AlphaFoldDB" id="A0A7C9VH19"/>
<keyword evidence="5 9" id="KW-0812">Transmembrane</keyword>
<keyword evidence="3 9" id="KW-0813">Transport</keyword>
<evidence type="ECO:0000256" key="9">
    <source>
        <dbReference type="RuleBase" id="RU363032"/>
    </source>
</evidence>